<evidence type="ECO:0000313" key="2">
    <source>
        <dbReference type="Proteomes" id="UP000198607"/>
    </source>
</evidence>
<gene>
    <name evidence="1" type="ORF">SAMN05660652_00996</name>
</gene>
<protein>
    <submittedName>
        <fullName evidence="1">Uncharacterized conserved protein GlcG, DUF336 family</fullName>
    </submittedName>
</protein>
<dbReference type="EMBL" id="FNCY01000002">
    <property type="protein sequence ID" value="SDG95458.1"/>
    <property type="molecule type" value="Genomic_DNA"/>
</dbReference>
<dbReference type="RefSeq" id="WP_091934587.1">
    <property type="nucleotide sequence ID" value="NZ_FNCY01000002.1"/>
</dbReference>
<dbReference type="PANTHER" id="PTHR34309">
    <property type="entry name" value="SLR1406 PROTEIN"/>
    <property type="match status" value="1"/>
</dbReference>
<organism evidence="1 2">
    <name type="scientific">Propionivibrio dicarboxylicus</name>
    <dbReference type="NCBI Taxonomy" id="83767"/>
    <lineage>
        <taxon>Bacteria</taxon>
        <taxon>Pseudomonadati</taxon>
        <taxon>Pseudomonadota</taxon>
        <taxon>Betaproteobacteria</taxon>
        <taxon>Rhodocyclales</taxon>
        <taxon>Rhodocyclaceae</taxon>
        <taxon>Propionivibrio</taxon>
    </lineage>
</organism>
<dbReference type="STRING" id="83767.SAMN05660652_00996"/>
<accession>A0A1G7YFZ8</accession>
<dbReference type="Proteomes" id="UP000198607">
    <property type="component" value="Unassembled WGS sequence"/>
</dbReference>
<proteinExistence type="predicted"/>
<dbReference type="InterPro" id="IPR038084">
    <property type="entry name" value="PduO/GlcC-like_sf"/>
</dbReference>
<dbReference type="InterPro" id="IPR052517">
    <property type="entry name" value="GlcG_carb_metab_protein"/>
</dbReference>
<dbReference type="OrthoDB" id="1684899at2"/>
<keyword evidence="2" id="KW-1185">Reference proteome</keyword>
<dbReference type="AlphaFoldDB" id="A0A1G7YFZ8"/>
<sequence length="137" mass="14433">MGLTLKTAQAAIDKAIEVARAEYDKPACVAVYDANGLLMAFSRVEGGLFRSVEISQAKAYTAVRMGVDTDIFLARLQRENLSIAYFCDAKMTALPGGVVLRNAAGELVGGLGVSGMKADEDAFVAREAAAFVQPLLG</sequence>
<dbReference type="Gene3D" id="3.30.450.150">
    <property type="entry name" value="Haem-degrading domain"/>
    <property type="match status" value="1"/>
</dbReference>
<evidence type="ECO:0000313" key="1">
    <source>
        <dbReference type="EMBL" id="SDG95458.1"/>
    </source>
</evidence>
<dbReference type="SUPFAM" id="SSF143744">
    <property type="entry name" value="GlcG-like"/>
    <property type="match status" value="1"/>
</dbReference>
<dbReference type="InterPro" id="IPR005624">
    <property type="entry name" value="PduO/GlcC-like"/>
</dbReference>
<name>A0A1G7YFZ8_9RHOO</name>
<reference evidence="1 2" key="1">
    <citation type="submission" date="2016-10" db="EMBL/GenBank/DDBJ databases">
        <authorList>
            <person name="de Groot N.N."/>
        </authorList>
    </citation>
    <scope>NUCLEOTIDE SEQUENCE [LARGE SCALE GENOMIC DNA]</scope>
    <source>
        <strain evidence="1 2">DSM 5885</strain>
    </source>
</reference>
<dbReference type="PANTHER" id="PTHR34309:SF10">
    <property type="entry name" value="SLR1406 PROTEIN"/>
    <property type="match status" value="1"/>
</dbReference>
<dbReference type="Pfam" id="PF03928">
    <property type="entry name" value="HbpS-like"/>
    <property type="match status" value="1"/>
</dbReference>